<proteinExistence type="predicted"/>
<accession>A0A5J4KDR7</accession>
<dbReference type="Proteomes" id="UP000326912">
    <property type="component" value="Unassembled WGS sequence"/>
</dbReference>
<protein>
    <recommendedName>
        <fullName evidence="1">SnoaL-like domain-containing protein</fullName>
    </recommendedName>
</protein>
<evidence type="ECO:0000313" key="2">
    <source>
        <dbReference type="EMBL" id="GER87208.1"/>
    </source>
</evidence>
<reference evidence="2 3" key="1">
    <citation type="submission" date="2019-10" db="EMBL/GenBank/DDBJ databases">
        <title>Dictyobacter vulcani sp. nov., within the class Ktedonobacteria, isolated from soil of volcanic Mt. Zao.</title>
        <authorList>
            <person name="Zheng Y."/>
            <person name="Wang C.M."/>
            <person name="Sakai Y."/>
            <person name="Abe K."/>
            <person name="Yokota A."/>
            <person name="Yabe S."/>
        </authorList>
    </citation>
    <scope>NUCLEOTIDE SEQUENCE [LARGE SCALE GENOMIC DNA]</scope>
    <source>
        <strain evidence="2 3">W12</strain>
    </source>
</reference>
<name>A0A5J4KDR7_9CHLR</name>
<dbReference type="Pfam" id="PF12680">
    <property type="entry name" value="SnoaL_2"/>
    <property type="match status" value="1"/>
</dbReference>
<evidence type="ECO:0000313" key="3">
    <source>
        <dbReference type="Proteomes" id="UP000326912"/>
    </source>
</evidence>
<dbReference type="EMBL" id="BKZW01000001">
    <property type="protein sequence ID" value="GER87208.1"/>
    <property type="molecule type" value="Genomic_DNA"/>
</dbReference>
<organism evidence="2 3">
    <name type="scientific">Dictyobacter vulcani</name>
    <dbReference type="NCBI Taxonomy" id="2607529"/>
    <lineage>
        <taxon>Bacteria</taxon>
        <taxon>Bacillati</taxon>
        <taxon>Chloroflexota</taxon>
        <taxon>Ktedonobacteria</taxon>
        <taxon>Ktedonobacterales</taxon>
        <taxon>Dictyobacteraceae</taxon>
        <taxon>Dictyobacter</taxon>
    </lineage>
</organism>
<dbReference type="RefSeq" id="WP_151755234.1">
    <property type="nucleotide sequence ID" value="NZ_BKZW01000001.1"/>
</dbReference>
<sequence length="153" mass="16588">MNTTDNTPSNIVRNFMTALDSNELDTAANFLADDFVFSGWTPKPLNKQAFLTLLENIKEGIPGLSFNIHNVLEQNTSITGTIQVQGYQTDSFIIPALGTPPIPQTASSVSLPMEEVTYRLHDDLITAMDVEHTTGGGISGLLKQLGIELPLAQ</sequence>
<dbReference type="AlphaFoldDB" id="A0A5J4KDR7"/>
<keyword evidence="3" id="KW-1185">Reference proteome</keyword>
<dbReference type="SUPFAM" id="SSF54427">
    <property type="entry name" value="NTF2-like"/>
    <property type="match status" value="1"/>
</dbReference>
<comment type="caution">
    <text evidence="2">The sequence shown here is derived from an EMBL/GenBank/DDBJ whole genome shotgun (WGS) entry which is preliminary data.</text>
</comment>
<dbReference type="InterPro" id="IPR032710">
    <property type="entry name" value="NTF2-like_dom_sf"/>
</dbReference>
<dbReference type="InterPro" id="IPR037401">
    <property type="entry name" value="SnoaL-like"/>
</dbReference>
<evidence type="ECO:0000259" key="1">
    <source>
        <dbReference type="Pfam" id="PF12680"/>
    </source>
</evidence>
<dbReference type="Gene3D" id="3.10.450.50">
    <property type="match status" value="1"/>
</dbReference>
<gene>
    <name evidence="2" type="ORF">KDW_13700</name>
</gene>
<feature type="domain" description="SnoaL-like" evidence="1">
    <location>
        <begin position="12"/>
        <end position="127"/>
    </location>
</feature>